<dbReference type="Gene3D" id="3.40.640.10">
    <property type="entry name" value="Type I PLP-dependent aspartate aminotransferase-like (Major domain)"/>
    <property type="match status" value="1"/>
</dbReference>
<dbReference type="GO" id="GO:0030170">
    <property type="term" value="F:pyridoxal phosphate binding"/>
    <property type="evidence" value="ECO:0007669"/>
    <property type="project" value="InterPro"/>
</dbReference>
<sequence>MTLTTGITDASQVATVAEVRTTIESATATDPAALSGSLRDFRQLSGDSLLERILHFYRWQDLRREHRLWPYGRSTEAGPRTFATVYDDAGRKMDGVNFASQDYLSLSGHPEIKAAAREAIDEYGVHSAGSPALVGNTSVSIALERRIADFLDTEFVSLFPTGWAAGFGVIKGLVRPDDHIVMDALAHACLQEGAQAATRNIHLFGHNDLAAAREKLAAIRAMDAHNGIRW</sequence>
<dbReference type="Proteomes" id="UP000554965">
    <property type="component" value="Unassembled WGS sequence"/>
</dbReference>
<gene>
    <name evidence="8" type="primary">pigH</name>
    <name evidence="8" type="ORF">MSIMFB_04212</name>
</gene>
<organism evidence="8 9">
    <name type="scientific">Mycobacterium simulans</name>
    <dbReference type="NCBI Taxonomy" id="627089"/>
    <lineage>
        <taxon>Bacteria</taxon>
        <taxon>Bacillati</taxon>
        <taxon>Actinomycetota</taxon>
        <taxon>Actinomycetes</taxon>
        <taxon>Mycobacteriales</taxon>
        <taxon>Mycobacteriaceae</taxon>
        <taxon>Mycobacterium</taxon>
    </lineage>
</organism>
<dbReference type="InterPro" id="IPR004839">
    <property type="entry name" value="Aminotransferase_I/II_large"/>
</dbReference>
<comment type="caution">
    <text evidence="8">The sequence shown here is derived from an EMBL/GenBank/DDBJ whole genome shotgun (WGS) entry which is preliminary data.</text>
</comment>
<evidence type="ECO:0000259" key="7">
    <source>
        <dbReference type="Pfam" id="PF00155"/>
    </source>
</evidence>
<keyword evidence="9" id="KW-1185">Reference proteome</keyword>
<evidence type="ECO:0000256" key="3">
    <source>
        <dbReference type="ARBA" id="ARBA00022679"/>
    </source>
</evidence>
<dbReference type="PANTHER" id="PTHR13693">
    <property type="entry name" value="CLASS II AMINOTRANSFERASE/8-AMINO-7-OXONONANOATE SYNTHASE"/>
    <property type="match status" value="1"/>
</dbReference>
<dbReference type="InterPro" id="IPR015421">
    <property type="entry name" value="PyrdxlP-dep_Trfase_major"/>
</dbReference>
<evidence type="ECO:0000256" key="6">
    <source>
        <dbReference type="ARBA" id="ARBA00047715"/>
    </source>
</evidence>
<keyword evidence="8" id="KW-0012">Acyltransferase</keyword>
<dbReference type="Pfam" id="PF00155">
    <property type="entry name" value="Aminotran_1_2"/>
    <property type="match status" value="1"/>
</dbReference>
<comment type="cofactor">
    <cofactor evidence="1">
        <name>pyridoxal 5'-phosphate</name>
        <dbReference type="ChEBI" id="CHEBI:597326"/>
    </cofactor>
</comment>
<evidence type="ECO:0000256" key="4">
    <source>
        <dbReference type="ARBA" id="ARBA00032610"/>
    </source>
</evidence>
<evidence type="ECO:0000256" key="5">
    <source>
        <dbReference type="ARBA" id="ARBA00033381"/>
    </source>
</evidence>
<comment type="catalytic activity">
    <reaction evidence="6">
        <text>6-carboxyhexanoyl-[ACP] + L-alanine + H(+) = (8S)-8-amino-7-oxononanoate + holo-[ACP] + CO2</text>
        <dbReference type="Rhea" id="RHEA:42288"/>
        <dbReference type="Rhea" id="RHEA-COMP:9685"/>
        <dbReference type="Rhea" id="RHEA-COMP:9955"/>
        <dbReference type="ChEBI" id="CHEBI:15378"/>
        <dbReference type="ChEBI" id="CHEBI:16526"/>
        <dbReference type="ChEBI" id="CHEBI:57972"/>
        <dbReference type="ChEBI" id="CHEBI:64479"/>
        <dbReference type="ChEBI" id="CHEBI:78846"/>
        <dbReference type="ChEBI" id="CHEBI:149468"/>
        <dbReference type="EC" id="2.3.1.47"/>
    </reaction>
</comment>
<evidence type="ECO:0000313" key="9">
    <source>
        <dbReference type="Proteomes" id="UP000554965"/>
    </source>
</evidence>
<proteinExistence type="predicted"/>
<evidence type="ECO:0000256" key="2">
    <source>
        <dbReference type="ARBA" id="ARBA00013187"/>
    </source>
</evidence>
<dbReference type="InterPro" id="IPR015422">
    <property type="entry name" value="PyrdxlP-dep_Trfase_small"/>
</dbReference>
<feature type="domain" description="Aminotransferase class I/classII large" evidence="7">
    <location>
        <begin position="94"/>
        <end position="219"/>
    </location>
</feature>
<dbReference type="AlphaFoldDB" id="A0A7Z7IN95"/>
<dbReference type="SUPFAM" id="SSF53383">
    <property type="entry name" value="PLP-dependent transferases"/>
    <property type="match status" value="1"/>
</dbReference>
<keyword evidence="3 8" id="KW-0808">Transferase</keyword>
<dbReference type="EMBL" id="OCTY01000002">
    <property type="protein sequence ID" value="SOJ56737.1"/>
    <property type="molecule type" value="Genomic_DNA"/>
</dbReference>
<accession>A0A7Z7IN95</accession>
<dbReference type="InterPro" id="IPR050087">
    <property type="entry name" value="AON_synthase_class-II"/>
</dbReference>
<evidence type="ECO:0000256" key="1">
    <source>
        <dbReference type="ARBA" id="ARBA00001933"/>
    </source>
</evidence>
<name>A0A7Z7IN95_9MYCO</name>
<dbReference type="PANTHER" id="PTHR13693:SF103">
    <property type="entry name" value="AMINOTRANSFERASE CLASS I_CLASSII DOMAIN-CONTAINING PROTEIN"/>
    <property type="match status" value="1"/>
</dbReference>
<dbReference type="EC" id="2.3.1.47" evidence="2"/>
<dbReference type="RefSeq" id="WP_222106498.1">
    <property type="nucleotide sequence ID" value="NZ_OCTY01000002.1"/>
</dbReference>
<reference evidence="8 9" key="1">
    <citation type="submission" date="2017-10" db="EMBL/GenBank/DDBJ databases">
        <authorList>
            <consortium name="Urmite Genomes"/>
        </authorList>
    </citation>
    <scope>NUCLEOTIDE SEQUENCE [LARGE SCALE GENOMIC DNA]</scope>
    <source>
        <strain evidence="8 9">FB-527</strain>
    </source>
</reference>
<dbReference type="InterPro" id="IPR015424">
    <property type="entry name" value="PyrdxlP-dep_Trfase"/>
</dbReference>
<dbReference type="GO" id="GO:0008710">
    <property type="term" value="F:8-amino-7-oxononanoate synthase activity"/>
    <property type="evidence" value="ECO:0007669"/>
    <property type="project" value="UniProtKB-EC"/>
</dbReference>
<evidence type="ECO:0000313" key="8">
    <source>
        <dbReference type="EMBL" id="SOJ56737.1"/>
    </source>
</evidence>
<dbReference type="Gene3D" id="3.90.1150.10">
    <property type="entry name" value="Aspartate Aminotransferase, domain 1"/>
    <property type="match status" value="1"/>
</dbReference>
<protein>
    <recommendedName>
        <fullName evidence="2">8-amino-7-oxononanoate synthase</fullName>
        <ecNumber evidence="2">2.3.1.47</ecNumber>
    </recommendedName>
    <alternativeName>
        <fullName evidence="4">7-keto-8-amino-pelargonic acid synthase</fullName>
    </alternativeName>
    <alternativeName>
        <fullName evidence="5">8-amino-7-ketopelargonate synthase</fullName>
    </alternativeName>
</protein>